<dbReference type="GO" id="GO:0060090">
    <property type="term" value="F:molecular adaptor activity"/>
    <property type="evidence" value="ECO:0007669"/>
    <property type="project" value="InterPro"/>
</dbReference>
<evidence type="ECO:0000256" key="1">
    <source>
        <dbReference type="ARBA" id="ARBA00022737"/>
    </source>
</evidence>
<dbReference type="InterPro" id="IPR024372">
    <property type="entry name" value="Ecm29_N"/>
</dbReference>
<dbReference type="PANTHER" id="PTHR23346">
    <property type="entry name" value="TRANSLATIONAL ACTIVATOR GCN1-RELATED"/>
    <property type="match status" value="1"/>
</dbReference>
<reference evidence="3" key="1">
    <citation type="submission" date="2018-02" db="EMBL/GenBank/DDBJ databases">
        <authorList>
            <person name="Cohen D.B."/>
            <person name="Kent A.D."/>
        </authorList>
    </citation>
    <scope>NUCLEOTIDE SEQUENCE</scope>
</reference>
<organism evidence="3">
    <name type="scientific">Fagus sylvatica</name>
    <name type="common">Beechnut</name>
    <dbReference type="NCBI Taxonomy" id="28930"/>
    <lineage>
        <taxon>Eukaryota</taxon>
        <taxon>Viridiplantae</taxon>
        <taxon>Streptophyta</taxon>
        <taxon>Embryophyta</taxon>
        <taxon>Tracheophyta</taxon>
        <taxon>Spermatophyta</taxon>
        <taxon>Magnoliopsida</taxon>
        <taxon>eudicotyledons</taxon>
        <taxon>Gunneridae</taxon>
        <taxon>Pentapetalae</taxon>
        <taxon>rosids</taxon>
        <taxon>fabids</taxon>
        <taxon>Fagales</taxon>
        <taxon>Fagaceae</taxon>
        <taxon>Fagus</taxon>
    </lineage>
</organism>
<dbReference type="GO" id="GO:0005737">
    <property type="term" value="C:cytoplasm"/>
    <property type="evidence" value="ECO:0007669"/>
    <property type="project" value="TreeGrafter"/>
</dbReference>
<sequence>MAESSATPLGNSDADREEMLDRMLTRLALCDDSKLQPLLSKLLPLTISSLSSQSLAVRKKWVMPNRVIVLLAGWRNWFGKCSSAVWNLAPLCLMWVLEILSHVNKRVKHHLEIGLPLLELWKMYSEANAAPMVRNFCIVYIEMAFERVQVKEKEELAPMLLVNISKLPLQHQEIILRIATKVIGECHSSRIDDEVAAKYRSINDSQDRELFIEFCLHTLLYQPPPQSGGCPPGLSIAQANRVSGKHLLKSDILLMRKLGILNVIEAMEFAPELVYPIYVAACVDWQEPVVKRGEELLKKKGSSANLENPNLINRLFILFNGTAGAENVDPDLRVNPGNPALKARLMSIFCHSVMAANSFPSTLQCIFGCIYGT</sequence>
<evidence type="ECO:0000259" key="2">
    <source>
        <dbReference type="Pfam" id="PF13001"/>
    </source>
</evidence>
<dbReference type="GO" id="GO:0005634">
    <property type="term" value="C:nucleus"/>
    <property type="evidence" value="ECO:0007669"/>
    <property type="project" value="TreeGrafter"/>
</dbReference>
<dbReference type="GO" id="GO:0036503">
    <property type="term" value="P:ERAD pathway"/>
    <property type="evidence" value="ECO:0007669"/>
    <property type="project" value="TreeGrafter"/>
</dbReference>
<accession>A0A2N9FXH9</accession>
<dbReference type="EMBL" id="OIVN01001258">
    <property type="protein sequence ID" value="SPC91845.1"/>
    <property type="molecule type" value="Genomic_DNA"/>
</dbReference>
<feature type="domain" description="Proteasome component Ecm29 N-terminal" evidence="2">
    <location>
        <begin position="96"/>
        <end position="372"/>
    </location>
</feature>
<dbReference type="AlphaFoldDB" id="A0A2N9FXH9"/>
<dbReference type="Pfam" id="PF13001">
    <property type="entry name" value="ECM29_N"/>
    <property type="match status" value="2"/>
</dbReference>
<dbReference type="PANTHER" id="PTHR23346:SF19">
    <property type="entry name" value="PROTEASOME ADAPTER AND SCAFFOLD PROTEIN ECM29"/>
    <property type="match status" value="1"/>
</dbReference>
<evidence type="ECO:0000313" key="3">
    <source>
        <dbReference type="EMBL" id="SPC91845.1"/>
    </source>
</evidence>
<gene>
    <name evidence="3" type="ORF">FSB_LOCUS19727</name>
</gene>
<protein>
    <recommendedName>
        <fullName evidence="2">Proteasome component Ecm29 N-terminal domain-containing protein</fullName>
    </recommendedName>
</protein>
<feature type="domain" description="Proteasome component Ecm29 N-terminal" evidence="2">
    <location>
        <begin position="20"/>
        <end position="60"/>
    </location>
</feature>
<dbReference type="GO" id="GO:0043248">
    <property type="term" value="P:proteasome assembly"/>
    <property type="evidence" value="ECO:0007669"/>
    <property type="project" value="InterPro"/>
</dbReference>
<keyword evidence="1" id="KW-0677">Repeat</keyword>
<name>A0A2N9FXH9_FAGSY</name>
<proteinExistence type="predicted"/>